<feature type="transmembrane region" description="Helical" evidence="5">
    <location>
        <begin position="115"/>
        <end position="134"/>
    </location>
</feature>
<feature type="coiled-coil region" evidence="3">
    <location>
        <begin position="351"/>
        <end position="441"/>
    </location>
</feature>
<organism evidence="7 8">
    <name type="scientific">Vigna mungo</name>
    <name type="common">Black gram</name>
    <name type="synonym">Phaseolus mungo</name>
    <dbReference type="NCBI Taxonomy" id="3915"/>
    <lineage>
        <taxon>Eukaryota</taxon>
        <taxon>Viridiplantae</taxon>
        <taxon>Streptophyta</taxon>
        <taxon>Embryophyta</taxon>
        <taxon>Tracheophyta</taxon>
        <taxon>Spermatophyta</taxon>
        <taxon>Magnoliopsida</taxon>
        <taxon>eudicotyledons</taxon>
        <taxon>Gunneridae</taxon>
        <taxon>Pentapetalae</taxon>
        <taxon>rosids</taxon>
        <taxon>fabids</taxon>
        <taxon>Fabales</taxon>
        <taxon>Fabaceae</taxon>
        <taxon>Papilionoideae</taxon>
        <taxon>50 kb inversion clade</taxon>
        <taxon>NPAAA clade</taxon>
        <taxon>indigoferoid/millettioid clade</taxon>
        <taxon>Phaseoleae</taxon>
        <taxon>Vigna</taxon>
    </lineage>
</organism>
<feature type="compositionally biased region" description="Basic and acidic residues" evidence="4">
    <location>
        <begin position="1665"/>
        <end position="1679"/>
    </location>
</feature>
<feature type="region of interest" description="Disordered" evidence="4">
    <location>
        <begin position="1866"/>
        <end position="1901"/>
    </location>
</feature>
<proteinExistence type="inferred from homology"/>
<dbReference type="PANTHER" id="PTHR32258:SF6">
    <property type="entry name" value="PROTEIN NETWORKED 1A"/>
    <property type="match status" value="1"/>
</dbReference>
<feature type="coiled-coil region" evidence="3">
    <location>
        <begin position="1203"/>
        <end position="1237"/>
    </location>
</feature>
<feature type="coiled-coil region" evidence="3">
    <location>
        <begin position="1497"/>
        <end position="1531"/>
    </location>
</feature>
<keyword evidence="5" id="KW-1133">Transmembrane helix</keyword>
<dbReference type="SUPFAM" id="SSF57997">
    <property type="entry name" value="Tropomyosin"/>
    <property type="match status" value="1"/>
</dbReference>
<dbReference type="GO" id="GO:0005886">
    <property type="term" value="C:plasma membrane"/>
    <property type="evidence" value="ECO:0007669"/>
    <property type="project" value="TreeGrafter"/>
</dbReference>
<feature type="region of interest" description="Disordered" evidence="4">
    <location>
        <begin position="1949"/>
        <end position="1971"/>
    </location>
</feature>
<evidence type="ECO:0000313" key="7">
    <source>
        <dbReference type="EMBL" id="WVY99093.1"/>
    </source>
</evidence>
<evidence type="ECO:0000313" key="8">
    <source>
        <dbReference type="Proteomes" id="UP001374535"/>
    </source>
</evidence>
<protein>
    <recommendedName>
        <fullName evidence="6">NAB domain-containing protein</fullName>
    </recommendedName>
</protein>
<accession>A0AAQ3RKW6</accession>
<feature type="region of interest" description="Disordered" evidence="4">
    <location>
        <begin position="266"/>
        <end position="293"/>
    </location>
</feature>
<feature type="compositionally biased region" description="Polar residues" evidence="4">
    <location>
        <begin position="311"/>
        <end position="321"/>
    </location>
</feature>
<gene>
    <name evidence="7" type="ORF">V8G54_031244</name>
</gene>
<sequence>MRALSAVIPYSPWFVGFTLPTDSTIPKQEKLAKSQNKTRSVRTCCPEHNAKSLSPGERKGVTLWLTDVERENGVRLSHLRTSLPLPIARFHVFGVLCFLLISVVGGVGVARLVRFAWRVLDLVGVSVFLFFFFAEADSLAWIPYQAFAKSNPALLLFFAGVMATMLHSESRRLYSWWWDSHISPKNSKWLQENLTDMDAKVKAMIKLIEEDADSFARRAEMYYKKRPELMKLVEEFYRAYRALAERYDHATGELRQAHKTISEAFPNLLNDDSPCGSSGTGAEPHTPEGPHPIRSLLESVALQKDAFGFSSIQNTSKTSGESFEESPSGLSRKGLKQLNDMFGLSPLMAENQNVKAQNHSDSERAQKAESEVQTLRKELEVIQSDKDSIFLQYQKSLEKLSELERELTKAQQDAGGLDERASKAEIEIKVLKEALSELKYEKDAGLVQYKQCIERIASLETTLYLAQTDAKGSDERAAKADTEAKNLRKELAKLEAEKDAAHLQYKQCLEKISVLEAKITHAEENSLKLNQQIERTELEVKSLRKNLADLNEEKESIAALYKECLLKVSIMESEILHAQEISKRLNREIEIGAEKLKTAEKQCDMLEKSNQSLQLEANVLLQKISMKDQKLLEKHTELERLQTLMHEEQSRFLQIETTLHTLQESYSQSQEEQRSLALELKHGLQLLEDVELSKQGFKEEMLQIVEENRTLHALNFSSTRSLKNQQTEISELKKIKEKLEREFAIKVEQSNVLQQESSQVKDDIQVLSNRYQTILEELDSVGLNPKSFAASVKDLRKEITMLKEVCKLEQDEKEVLCEKSKDMDKLLSEKAFMESSLSNLNDELDGLRVTMKKLQESCGVLQEEKYSLAAEKSALLSQLQIITESMQHQLEKNTLLEKSLCDAKLELEGLRAKSSSLEEFCNLLNNEKHNLLNERSVLVSQLESVEAKLGNLEKRFTKLEEKYADMEKDKESRVSQVEELHLLLLAQKEKHANHKNSSEARMANLENLVLRLQEERRLGKIEFEEELDKAVNAQVEMFILQKCVEDLEQKNMGLLFECQKHVEESKFSDKVISELESENLMQQMELEFLLDEIRKFKMGIHQVLAALQVDSGGGHGKGIKQEEMPISHILSSIEGLKGSLVKTQDEKLQLLVENSVLLTVLSQQESEGAELLTEKGILEQEFENTREQHAMLQKVKLELLEINMQLRSEVTKGEEKENELQSKLEALHLDLIDLQRTNLLCQEENCRLLEEKNSLMGSVLDLKDAKSATEQENSIILHEALSLKNLSLVYESFFTEKVLEQRALAENLSDLHSLNSDLKRELGLLRKKFEVKEAENVYLKESVERMGKDMEESKAENEHLNCQIESSENLLEKKDAELLEMLERLKAAETLSAEFCRNIEKLKAEKEQLRLINENLERQILELSEGCMNHKKEIEHLTEANRSLLSQMRSLRQEVEQQRAREETLSSELLDKTNEFELWEAEAATFYFDLQISSISEALLENKVNELSGVCMRLEEERDAKSMEIKQMTERVGLLEGEVGGLKGQLSAYAPAISSLKEDFASLEQTALLRVKTVPVKCNHEQKDARTETCLQENAHQSSADNKSTLIPDGVSDLLTMKARIRAVEMSLVQEIERHVKEENLTTKANPGALRNVSNVEVSPYVEENGSRKEDKVLKDGSTRDLNSWRTKPESGSLMKDIPLDHISDTPATKSCRRGNSGTDDQMLELWETAEQDCCDSSIDNEATKQSSVPTEDLITYHQSDNSGKFLNTSSELDVEKELGVDRFQLSRSIKERTQDGKRKKILERLASDAQKLTILKTSVQDLKQKMETKKRNKKGDYTEYETVKRQIEEVEGAVVKLADTNDQLTKDLEDSAPSLNRESSVELEKSRHMQRKRVTEQARKGSEQIGRLQFDVQNIQYSLLKLADEKSKGKNRFTGKTVILLRDFIHSGKKSSKKRSKAFCGCSRPSTNED</sequence>
<feature type="compositionally biased region" description="Basic residues" evidence="4">
    <location>
        <begin position="1949"/>
        <end position="1958"/>
    </location>
</feature>
<evidence type="ECO:0000256" key="3">
    <source>
        <dbReference type="SAM" id="Coils"/>
    </source>
</evidence>
<evidence type="ECO:0000256" key="2">
    <source>
        <dbReference type="ARBA" id="ARBA00038006"/>
    </source>
</evidence>
<feature type="transmembrane region" description="Helical" evidence="5">
    <location>
        <begin position="90"/>
        <end position="109"/>
    </location>
</feature>
<dbReference type="Proteomes" id="UP001374535">
    <property type="component" value="Chromosome 9"/>
</dbReference>
<feature type="coiled-coil region" evidence="3">
    <location>
        <begin position="935"/>
        <end position="1015"/>
    </location>
</feature>
<dbReference type="PROSITE" id="PS51774">
    <property type="entry name" value="NAB"/>
    <property type="match status" value="1"/>
</dbReference>
<comment type="similarity">
    <text evidence="2">Belongs to the NET family.</text>
</comment>
<feature type="region of interest" description="Disordered" evidence="4">
    <location>
        <begin position="311"/>
        <end position="332"/>
    </location>
</feature>
<feature type="domain" description="NAB" evidence="6">
    <location>
        <begin position="174"/>
        <end position="254"/>
    </location>
</feature>
<feature type="coiled-coil region" evidence="3">
    <location>
        <begin position="792"/>
        <end position="864"/>
    </location>
</feature>
<name>A0AAQ3RKW6_VIGMU</name>
<evidence type="ECO:0000256" key="1">
    <source>
        <dbReference type="ARBA" id="ARBA00023054"/>
    </source>
</evidence>
<keyword evidence="8" id="KW-1185">Reference proteome</keyword>
<dbReference type="Pfam" id="PF07765">
    <property type="entry name" value="KIP1"/>
    <property type="match status" value="1"/>
</dbReference>
<feature type="compositionally biased region" description="Basic and acidic residues" evidence="4">
    <location>
        <begin position="1880"/>
        <end position="1901"/>
    </location>
</feature>
<dbReference type="InterPro" id="IPR051861">
    <property type="entry name" value="NET_actin-binding_domain"/>
</dbReference>
<feature type="coiled-coil region" evidence="3">
    <location>
        <begin position="1315"/>
        <end position="1468"/>
    </location>
</feature>
<reference evidence="7 8" key="1">
    <citation type="journal article" date="2023" name="Life. Sci Alliance">
        <title>Evolutionary insights into 3D genome organization and epigenetic landscape of Vigna mungo.</title>
        <authorList>
            <person name="Junaid A."/>
            <person name="Singh B."/>
            <person name="Bhatia S."/>
        </authorList>
    </citation>
    <scope>NUCLEOTIDE SEQUENCE [LARGE SCALE GENOMIC DNA]</scope>
    <source>
        <strain evidence="7">Urdbean</strain>
    </source>
</reference>
<dbReference type="PANTHER" id="PTHR32258">
    <property type="entry name" value="PROTEIN NETWORKED 4A"/>
    <property type="match status" value="1"/>
</dbReference>
<feature type="coiled-coil region" evidence="3">
    <location>
        <begin position="470"/>
        <end position="623"/>
    </location>
</feature>
<feature type="coiled-coil region" evidence="3">
    <location>
        <begin position="722"/>
        <end position="756"/>
    </location>
</feature>
<evidence type="ECO:0000256" key="4">
    <source>
        <dbReference type="SAM" id="MobiDB-lite"/>
    </source>
</evidence>
<dbReference type="EMBL" id="CP144692">
    <property type="protein sequence ID" value="WVY99093.1"/>
    <property type="molecule type" value="Genomic_DNA"/>
</dbReference>
<feature type="region of interest" description="Disordered" evidence="4">
    <location>
        <begin position="1661"/>
        <end position="1697"/>
    </location>
</feature>
<keyword evidence="1 3" id="KW-0175">Coiled coil</keyword>
<keyword evidence="5" id="KW-0812">Transmembrane</keyword>
<dbReference type="GO" id="GO:0051015">
    <property type="term" value="F:actin filament binding"/>
    <property type="evidence" value="ECO:0007669"/>
    <property type="project" value="TreeGrafter"/>
</dbReference>
<keyword evidence="5" id="KW-0472">Membrane</keyword>
<evidence type="ECO:0000256" key="5">
    <source>
        <dbReference type="SAM" id="Phobius"/>
    </source>
</evidence>
<dbReference type="InterPro" id="IPR011684">
    <property type="entry name" value="NAB"/>
</dbReference>
<evidence type="ECO:0000259" key="6">
    <source>
        <dbReference type="PROSITE" id="PS51774"/>
    </source>
</evidence>